<dbReference type="OMA" id="FNTYTIC"/>
<feature type="transmembrane region" description="Helical" evidence="1">
    <location>
        <begin position="364"/>
        <end position="390"/>
    </location>
</feature>
<sequence>MYQQLLLLLSYFFAAILAAGSGPTILDIKNGVICSPVVQSKSMKAHIHLYVDTIDTKDSSIIDSLRFPVLIFRAPYVYNFTNIPSPELYYDSYISNKAELYKDILDTKNAKFKLEPFEGFNIDQEKVWNDFITLDHKIKEEEKHVDVDFVVPESGIYCVYIAPPHDQGITDIRVPVQFKNEYGNLLYNEYKVYSQLKWVVLFGIVLFAVLFNHILKLIGKDFKNMNQLSIISKGIIFYILGPFVTVTAFQWFCLFITNHFNSSSSGSILLSFSKLVNAWFNIYTQFVFLLFTMGYGVIYYHDGQSPQYRMFPKKQFSRIFGLFIANLVVIFLLSFLDVTSSKTQYFHGIVGGVEVNESTPSMRVLIAGALNLVILLFALFWGIAPIVYYFKTKKLIASFPPTGSESNYTERVVKSFRLSIWIILGLPIVIVFVVVYFSVEKLQNAQNSIPVLPTPTSELREIVYNSAMKFWNYEILELQPSVFLGIVWSSWAYSFVLVISVFFIWVKDNNGLIIDPQANDPIQYADVSEFNISDDEEESSQPFRP</sequence>
<evidence type="ECO:0000256" key="1">
    <source>
        <dbReference type="SAM" id="Phobius"/>
    </source>
</evidence>
<evidence type="ECO:0000256" key="2">
    <source>
        <dbReference type="SAM" id="SignalP"/>
    </source>
</evidence>
<accession>G3AK32</accession>
<keyword evidence="1" id="KW-0472">Membrane</keyword>
<evidence type="ECO:0000313" key="3">
    <source>
        <dbReference type="EMBL" id="EGW32844.1"/>
    </source>
</evidence>
<feature type="transmembrane region" description="Helical" evidence="1">
    <location>
        <begin position="482"/>
        <end position="506"/>
    </location>
</feature>
<feature type="transmembrane region" description="Helical" evidence="1">
    <location>
        <begin position="319"/>
        <end position="336"/>
    </location>
</feature>
<keyword evidence="1" id="KW-0812">Transmembrane</keyword>
<evidence type="ECO:0000313" key="4">
    <source>
        <dbReference type="Proteomes" id="UP000000709"/>
    </source>
</evidence>
<dbReference type="KEGG" id="spaa:SPAPADRAFT_49780"/>
<reference evidence="3 4" key="1">
    <citation type="journal article" date="2011" name="Proc. Natl. Acad. Sci. U.S.A.">
        <title>Comparative genomics of xylose-fermenting fungi for enhanced biofuel production.</title>
        <authorList>
            <person name="Wohlbach D.J."/>
            <person name="Kuo A."/>
            <person name="Sato T.K."/>
            <person name="Potts K.M."/>
            <person name="Salamov A.A."/>
            <person name="LaButti K.M."/>
            <person name="Sun H."/>
            <person name="Clum A."/>
            <person name="Pangilinan J.L."/>
            <person name="Lindquist E.A."/>
            <person name="Lucas S."/>
            <person name="Lapidus A."/>
            <person name="Jin M."/>
            <person name="Gunawan C."/>
            <person name="Balan V."/>
            <person name="Dale B.E."/>
            <person name="Jeffries T.W."/>
            <person name="Zinkel R."/>
            <person name="Barry K.W."/>
            <person name="Grigoriev I.V."/>
            <person name="Gasch A.P."/>
        </authorList>
    </citation>
    <scope>NUCLEOTIDE SEQUENCE [LARGE SCALE GENOMIC DNA]</scope>
    <source>
        <strain evidence="4">NRRL Y-27907 / 11-Y1</strain>
    </source>
</reference>
<keyword evidence="4" id="KW-1185">Reference proteome</keyword>
<dbReference type="AlphaFoldDB" id="G3AK32"/>
<feature type="transmembrane region" description="Helical" evidence="1">
    <location>
        <begin position="196"/>
        <end position="215"/>
    </location>
</feature>
<dbReference type="OrthoDB" id="4022842at2759"/>
<keyword evidence="2" id="KW-0732">Signal</keyword>
<dbReference type="Proteomes" id="UP000000709">
    <property type="component" value="Unassembled WGS sequence"/>
</dbReference>
<feature type="signal peptide" evidence="2">
    <location>
        <begin position="1"/>
        <end position="18"/>
    </location>
</feature>
<dbReference type="InParanoid" id="G3AK32"/>
<dbReference type="EMBL" id="GL996501">
    <property type="protein sequence ID" value="EGW32844.1"/>
    <property type="molecule type" value="Genomic_DNA"/>
</dbReference>
<name>G3AK32_SPAPN</name>
<feature type="transmembrane region" description="Helical" evidence="1">
    <location>
        <begin position="235"/>
        <end position="258"/>
    </location>
</feature>
<feature type="transmembrane region" description="Helical" evidence="1">
    <location>
        <begin position="418"/>
        <end position="439"/>
    </location>
</feature>
<gene>
    <name evidence="3" type="ORF">SPAPADRAFT_49780</name>
</gene>
<keyword evidence="1" id="KW-1133">Transmembrane helix</keyword>
<proteinExistence type="predicted"/>
<dbReference type="eggNOG" id="ENOG502T2TV">
    <property type="taxonomic scope" value="Eukaryota"/>
</dbReference>
<dbReference type="HOGENOM" id="CLU_041160_0_0_1"/>
<dbReference type="GeneID" id="18871371"/>
<protein>
    <submittedName>
        <fullName evidence="3">Uncharacterized protein</fullName>
    </submittedName>
</protein>
<organism evidence="4">
    <name type="scientific">Spathaspora passalidarum (strain NRRL Y-27907 / 11-Y1)</name>
    <dbReference type="NCBI Taxonomy" id="619300"/>
    <lineage>
        <taxon>Eukaryota</taxon>
        <taxon>Fungi</taxon>
        <taxon>Dikarya</taxon>
        <taxon>Ascomycota</taxon>
        <taxon>Saccharomycotina</taxon>
        <taxon>Pichiomycetes</taxon>
        <taxon>Debaryomycetaceae</taxon>
        <taxon>Spathaspora</taxon>
    </lineage>
</organism>
<feature type="transmembrane region" description="Helical" evidence="1">
    <location>
        <begin position="278"/>
        <end position="298"/>
    </location>
</feature>
<feature type="chain" id="PRO_5003442406" evidence="2">
    <location>
        <begin position="19"/>
        <end position="545"/>
    </location>
</feature>
<dbReference type="RefSeq" id="XP_007374359.1">
    <property type="nucleotide sequence ID" value="XM_007374297.1"/>
</dbReference>